<feature type="non-terminal residue" evidence="1">
    <location>
        <position position="1"/>
    </location>
</feature>
<reference evidence="1" key="1">
    <citation type="submission" date="2020-02" db="EMBL/GenBank/DDBJ databases">
        <authorList>
            <person name="Meier V. D."/>
        </authorList>
    </citation>
    <scope>NUCLEOTIDE SEQUENCE</scope>
    <source>
        <strain evidence="1">AVDCRST_MAG21</strain>
    </source>
</reference>
<proteinExistence type="predicted"/>
<dbReference type="EC" id="6.2.1.26" evidence="1"/>
<organism evidence="1">
    <name type="scientific">uncultured Nocardioidaceae bacterium</name>
    <dbReference type="NCBI Taxonomy" id="253824"/>
    <lineage>
        <taxon>Bacteria</taxon>
        <taxon>Bacillati</taxon>
        <taxon>Actinomycetota</taxon>
        <taxon>Actinomycetes</taxon>
        <taxon>Propionibacteriales</taxon>
        <taxon>Nocardioidaceae</taxon>
        <taxon>environmental samples</taxon>
    </lineage>
</organism>
<name>A0A6J4MU01_9ACTN</name>
<feature type="non-terminal residue" evidence="1">
    <location>
        <position position="80"/>
    </location>
</feature>
<dbReference type="EMBL" id="CADCUL010000039">
    <property type="protein sequence ID" value="CAA9366834.1"/>
    <property type="molecule type" value="Genomic_DNA"/>
</dbReference>
<sequence>CSACRASATPWRSACRTRSGGAAWWLSSPERPTCPPYAMPWRRRCHGRGRRGAWCSWTLCHCSTRARSTGSRCRGWRRHR</sequence>
<dbReference type="GO" id="GO:0008756">
    <property type="term" value="F:o-succinylbenzoate-CoA ligase activity"/>
    <property type="evidence" value="ECO:0007669"/>
    <property type="project" value="UniProtKB-EC"/>
</dbReference>
<dbReference type="AlphaFoldDB" id="A0A6J4MU01"/>
<accession>A0A6J4MU01</accession>
<gene>
    <name evidence="1" type="ORF">AVDCRST_MAG21-200</name>
</gene>
<evidence type="ECO:0000313" key="1">
    <source>
        <dbReference type="EMBL" id="CAA9366834.1"/>
    </source>
</evidence>
<keyword evidence="1" id="KW-0436">Ligase</keyword>
<protein>
    <submittedName>
        <fullName evidence="1">O-succinylbenzoic acid--CoA ligase</fullName>
        <ecNumber evidence="1">6.2.1.26</ecNumber>
    </submittedName>
</protein>